<protein>
    <submittedName>
        <fullName evidence="2">Uncharacterized protein</fullName>
    </submittedName>
</protein>
<keyword evidence="1" id="KW-0472">Membrane</keyword>
<feature type="transmembrane region" description="Helical" evidence="1">
    <location>
        <begin position="42"/>
        <end position="60"/>
    </location>
</feature>
<keyword evidence="1" id="KW-1133">Transmembrane helix</keyword>
<dbReference type="EMBL" id="KY684083">
    <property type="protein sequence ID" value="ARF08698.1"/>
    <property type="molecule type" value="Genomic_DNA"/>
</dbReference>
<name>A0A1V0SAL9_9VIRU</name>
<evidence type="ECO:0000256" key="1">
    <source>
        <dbReference type="SAM" id="Phobius"/>
    </source>
</evidence>
<feature type="transmembrane region" description="Helical" evidence="1">
    <location>
        <begin position="6"/>
        <end position="22"/>
    </location>
</feature>
<organism evidence="2">
    <name type="scientific">Catovirus CTV1</name>
    <dbReference type="NCBI Taxonomy" id="1977631"/>
    <lineage>
        <taxon>Viruses</taxon>
        <taxon>Varidnaviria</taxon>
        <taxon>Bamfordvirae</taxon>
        <taxon>Nucleocytoviricota</taxon>
        <taxon>Megaviricetes</taxon>
        <taxon>Imitervirales</taxon>
        <taxon>Mimiviridae</taxon>
        <taxon>Klosneuvirinae</taxon>
        <taxon>Catovirus</taxon>
    </lineage>
</organism>
<reference evidence="2" key="1">
    <citation type="journal article" date="2017" name="Science">
        <title>Giant viruses with an expanded complement of translation system components.</title>
        <authorList>
            <person name="Schulz F."/>
            <person name="Yutin N."/>
            <person name="Ivanova N.N."/>
            <person name="Ortega D.R."/>
            <person name="Lee T.K."/>
            <person name="Vierheilig J."/>
            <person name="Daims H."/>
            <person name="Horn M."/>
            <person name="Wagner M."/>
            <person name="Jensen G.J."/>
            <person name="Kyrpides N.C."/>
            <person name="Koonin E.V."/>
            <person name="Woyke T."/>
        </authorList>
    </citation>
    <scope>NUCLEOTIDE SEQUENCE</scope>
    <source>
        <strain evidence="2">CTV1</strain>
    </source>
</reference>
<sequence length="66" mass="7184">MIHPVIGAIIGGFITYLFCKIFDIETQEKSAIVRLPSKGQMLIGLGIIFGTGVGFGYSTYKLTNDK</sequence>
<accession>A0A1V0SAL9</accession>
<evidence type="ECO:0000313" key="2">
    <source>
        <dbReference type="EMBL" id="ARF08698.1"/>
    </source>
</evidence>
<gene>
    <name evidence="2" type="ORF">Catovirus_1_748</name>
</gene>
<proteinExistence type="predicted"/>
<keyword evidence="1" id="KW-0812">Transmembrane</keyword>